<feature type="compositionally biased region" description="Low complexity" evidence="8">
    <location>
        <begin position="69"/>
        <end position="86"/>
    </location>
</feature>
<feature type="compositionally biased region" description="Low complexity" evidence="8">
    <location>
        <begin position="107"/>
        <end position="170"/>
    </location>
</feature>
<evidence type="ECO:0000256" key="4">
    <source>
        <dbReference type="ARBA" id="ARBA00022448"/>
    </source>
</evidence>
<feature type="region of interest" description="Disordered" evidence="8">
    <location>
        <begin position="1994"/>
        <end position="2049"/>
    </location>
</feature>
<feature type="compositionally biased region" description="Basic residues" evidence="8">
    <location>
        <begin position="1364"/>
        <end position="1374"/>
    </location>
</feature>
<dbReference type="FunFam" id="1.10.220.20:FF:000002">
    <property type="entry name" value="Brefeldin A-inhibited guanine nucleotide-exchange protein 1"/>
    <property type="match status" value="1"/>
</dbReference>
<dbReference type="ExpressionAtlas" id="A0A2K3DE29">
    <property type="expression patterns" value="baseline and differential"/>
</dbReference>
<dbReference type="InterPro" id="IPR035999">
    <property type="entry name" value="Sec7_dom_sf"/>
</dbReference>
<feature type="region of interest" description="Disordered" evidence="8">
    <location>
        <begin position="256"/>
        <end position="275"/>
    </location>
</feature>
<dbReference type="Pfam" id="PF20252">
    <property type="entry name" value="BIG2_C"/>
    <property type="match status" value="1"/>
</dbReference>
<dbReference type="OMA" id="FMVEASW"/>
<dbReference type="Pfam" id="PF09324">
    <property type="entry name" value="Sec7-like_HDS"/>
    <property type="match status" value="1"/>
</dbReference>
<dbReference type="GO" id="GO:0015031">
    <property type="term" value="P:protein transport"/>
    <property type="evidence" value="ECO:0007669"/>
    <property type="project" value="UniProtKB-KW"/>
</dbReference>
<dbReference type="SMART" id="SM00222">
    <property type="entry name" value="Sec7"/>
    <property type="match status" value="1"/>
</dbReference>
<dbReference type="InParanoid" id="A0A2K3DE29"/>
<dbReference type="GO" id="GO:0005829">
    <property type="term" value="C:cytosol"/>
    <property type="evidence" value="ECO:0007669"/>
    <property type="project" value="UniProtKB-SubCell"/>
</dbReference>
<evidence type="ECO:0000256" key="1">
    <source>
        <dbReference type="ARBA" id="ARBA00004370"/>
    </source>
</evidence>
<accession>A0A2K3DE29</accession>
<dbReference type="InterPro" id="IPR032691">
    <property type="entry name" value="Mon2/Sec7/BIG1-like_HUS"/>
</dbReference>
<evidence type="ECO:0000313" key="11">
    <source>
        <dbReference type="Proteomes" id="UP000006906"/>
    </source>
</evidence>
<dbReference type="GO" id="GO:0032012">
    <property type="term" value="P:regulation of ARF protein signal transduction"/>
    <property type="evidence" value="ECO:0007669"/>
    <property type="project" value="InterPro"/>
</dbReference>
<dbReference type="PANTHER" id="PTHR10663">
    <property type="entry name" value="GUANYL-NUCLEOTIDE EXCHANGE FACTOR"/>
    <property type="match status" value="1"/>
</dbReference>
<comment type="subcellular location">
    <subcellularLocation>
        <location evidence="2">Cytoplasm</location>
        <location evidence="2">Cytosol</location>
    </subcellularLocation>
    <subcellularLocation>
        <location evidence="1">Membrane</location>
    </subcellularLocation>
</comment>
<evidence type="ECO:0000313" key="10">
    <source>
        <dbReference type="EMBL" id="PNW78792.1"/>
    </source>
</evidence>
<dbReference type="Gene3D" id="1.10.220.20">
    <property type="match status" value="1"/>
</dbReference>
<keyword evidence="4" id="KW-0813">Transport</keyword>
<feature type="domain" description="SEC7" evidence="9">
    <location>
        <begin position="861"/>
        <end position="1048"/>
    </location>
</feature>
<dbReference type="GeneID" id="5720633"/>
<keyword evidence="7" id="KW-0472">Membrane</keyword>
<name>A0A2K3DE29_CHLRE</name>
<dbReference type="EMBL" id="CM008970">
    <property type="protein sequence ID" value="PNW78792.1"/>
    <property type="molecule type" value="Genomic_DNA"/>
</dbReference>
<evidence type="ECO:0000256" key="5">
    <source>
        <dbReference type="ARBA" id="ARBA00022490"/>
    </source>
</evidence>
<dbReference type="GO" id="GO:0005802">
    <property type="term" value="C:trans-Golgi network"/>
    <property type="evidence" value="ECO:0000318"/>
    <property type="project" value="GO_Central"/>
</dbReference>
<dbReference type="InterPro" id="IPR000904">
    <property type="entry name" value="Sec7_dom"/>
</dbReference>
<protein>
    <recommendedName>
        <fullName evidence="9">SEC7 domain-containing protein</fullName>
    </recommendedName>
</protein>
<feature type="compositionally biased region" description="Gly residues" evidence="8">
    <location>
        <begin position="2019"/>
        <end position="2036"/>
    </location>
</feature>
<feature type="region of interest" description="Disordered" evidence="8">
    <location>
        <begin position="1359"/>
        <end position="1381"/>
    </location>
</feature>
<dbReference type="PROSITE" id="PS50190">
    <property type="entry name" value="SEC7"/>
    <property type="match status" value="1"/>
</dbReference>
<dbReference type="GO" id="GO:0005085">
    <property type="term" value="F:guanyl-nucleotide exchange factor activity"/>
    <property type="evidence" value="ECO:0000318"/>
    <property type="project" value="GO_Central"/>
</dbReference>
<dbReference type="PaxDb" id="3055-EDP02095"/>
<reference evidence="10 11" key="1">
    <citation type="journal article" date="2007" name="Science">
        <title>The Chlamydomonas genome reveals the evolution of key animal and plant functions.</title>
        <authorList>
            <person name="Merchant S.S."/>
            <person name="Prochnik S.E."/>
            <person name="Vallon O."/>
            <person name="Harris E.H."/>
            <person name="Karpowicz S.J."/>
            <person name="Witman G.B."/>
            <person name="Terry A."/>
            <person name="Salamov A."/>
            <person name="Fritz-Laylin L.K."/>
            <person name="Marechal-Drouard L."/>
            <person name="Marshall W.F."/>
            <person name="Qu L.H."/>
            <person name="Nelson D.R."/>
            <person name="Sanderfoot A.A."/>
            <person name="Spalding M.H."/>
            <person name="Kapitonov V.V."/>
            <person name="Ren Q."/>
            <person name="Ferris P."/>
            <person name="Lindquist E."/>
            <person name="Shapiro H."/>
            <person name="Lucas S.M."/>
            <person name="Grimwood J."/>
            <person name="Schmutz J."/>
            <person name="Cardol P."/>
            <person name="Cerutti H."/>
            <person name="Chanfreau G."/>
            <person name="Chen C.L."/>
            <person name="Cognat V."/>
            <person name="Croft M.T."/>
            <person name="Dent R."/>
            <person name="Dutcher S."/>
            <person name="Fernandez E."/>
            <person name="Fukuzawa H."/>
            <person name="Gonzalez-Ballester D."/>
            <person name="Gonzalez-Halphen D."/>
            <person name="Hallmann A."/>
            <person name="Hanikenne M."/>
            <person name="Hippler M."/>
            <person name="Inwood W."/>
            <person name="Jabbari K."/>
            <person name="Kalanon M."/>
            <person name="Kuras R."/>
            <person name="Lefebvre P.A."/>
            <person name="Lemaire S.D."/>
            <person name="Lobanov A.V."/>
            <person name="Lohr M."/>
            <person name="Manuell A."/>
            <person name="Meier I."/>
            <person name="Mets L."/>
            <person name="Mittag M."/>
            <person name="Mittelmeier T."/>
            <person name="Moroney J.V."/>
            <person name="Moseley J."/>
            <person name="Napoli C."/>
            <person name="Nedelcu A.M."/>
            <person name="Niyogi K."/>
            <person name="Novoselov S.V."/>
            <person name="Paulsen I.T."/>
            <person name="Pazour G."/>
            <person name="Purton S."/>
            <person name="Ral J.P."/>
            <person name="Riano-Pachon D.M."/>
            <person name="Riekhof W."/>
            <person name="Rymarquis L."/>
            <person name="Schroda M."/>
            <person name="Stern D."/>
            <person name="Umen J."/>
            <person name="Willows R."/>
            <person name="Wilson N."/>
            <person name="Zimmer S.L."/>
            <person name="Allmer J."/>
            <person name="Balk J."/>
            <person name="Bisova K."/>
            <person name="Chen C.J."/>
            <person name="Elias M."/>
            <person name="Gendler K."/>
            <person name="Hauser C."/>
            <person name="Lamb M.R."/>
            <person name="Ledford H."/>
            <person name="Long J.C."/>
            <person name="Minagawa J."/>
            <person name="Page M.D."/>
            <person name="Pan J."/>
            <person name="Pootakham W."/>
            <person name="Roje S."/>
            <person name="Rose A."/>
            <person name="Stahlberg E."/>
            <person name="Terauchi A.M."/>
            <person name="Yang P."/>
            <person name="Ball S."/>
            <person name="Bowler C."/>
            <person name="Dieckmann C.L."/>
            <person name="Gladyshev V.N."/>
            <person name="Green P."/>
            <person name="Jorgensen R."/>
            <person name="Mayfield S."/>
            <person name="Mueller-Roeber B."/>
            <person name="Rajamani S."/>
            <person name="Sayre R.T."/>
            <person name="Brokstein P."/>
            <person name="Dubchak I."/>
            <person name="Goodstein D."/>
            <person name="Hornick L."/>
            <person name="Huang Y.W."/>
            <person name="Jhaveri J."/>
            <person name="Luo Y."/>
            <person name="Martinez D."/>
            <person name="Ngau W.C."/>
            <person name="Otillar B."/>
            <person name="Poliakov A."/>
            <person name="Porter A."/>
            <person name="Szajkowski L."/>
            <person name="Werner G."/>
            <person name="Zhou K."/>
            <person name="Grigoriev I.V."/>
            <person name="Rokhsar D.S."/>
            <person name="Grossman A.R."/>
        </authorList>
    </citation>
    <scope>NUCLEOTIDE SEQUENCE [LARGE SCALE GENOMIC DNA]</scope>
    <source>
        <strain evidence="11">CC-503</strain>
    </source>
</reference>
<keyword evidence="6" id="KW-0653">Protein transport</keyword>
<feature type="compositionally biased region" description="Low complexity" evidence="8">
    <location>
        <begin position="1303"/>
        <end position="1324"/>
    </location>
</feature>
<dbReference type="InterPro" id="IPR046455">
    <property type="entry name" value="Sec7/BIG1-like_C"/>
</dbReference>
<gene>
    <name evidence="10" type="ORF">CHLRE_09g390319v5</name>
</gene>
<dbReference type="InterPro" id="IPR016024">
    <property type="entry name" value="ARM-type_fold"/>
</dbReference>
<sequence>MASEPVFHPAAEIVAIALKKICKVANSRKYSKLHEECRLFLDELHLIIPAAGTAGGTRLLVYGRSDTGSTTDLASQAAATAATSRRASVDGRTAAAAATPPPEAETPDTGTPRPAAGDDAQAGASGAPEDAAQQPAQDGATPAAEGQDAAAPATVPEAAAEAPSDAPAQPDASIAVAAPPVRPAAPPEPELPDLVPRTATALPDPVCDRILGIFRLAVDTQRPEVIEVALDCIQKLVAFRFMQGAVYAVNAERAQGAGKDGDDAGEGGQTGNAGANRPQAQAIELICKCDEIPDDKVELQILKNLLTATTSTTFTVHGQALLLAVRTCYNIFLMSRSDVNQQTAKATLTQMLNVVFQRMEADSVFVEVRPIMVTDVLGLPKTNPSDVGSLTAVVQSFLNNVVMVTAGMGQQQGPNVDEVRSSVSAAVMDARGAPALGLAPDPPLPSPAASAPSTSAVFKPSTSGIDLSGDGSAGGGGATAAAALEEAGGVPTAAVATSAGSTSAGGAAAGAAAPTAGAGAGAALASGKASEGGSDVPAVADAASRTAVLQRDAFLVFRALCKLSIRTNDATSANDPSAVRGKVLALELVKVLLENSGPVFRRADKFLAAIRQYLCLSLLKNSASALPAAQALCVSIFMSLLTRFRTALKAEVGVFFPMILLKPLEGPAGPPQGAPGAPQQPQPLNAAAVQHKGAVLRAIKELTRDGQLLLDIFVNFDCDLESSNLFERLINSLVRQAQQPVQTPSSQGLASLPGLADGSAALAAAEQGLRQEALVCLVNAMEAIWTWYRHACGLADPVTGARRATPQGTGAPEDDTGDDADLAAAAAAAEREARAAAAAAGGEGAAAGATGGPGGGAGQDDLVAKRAYKLKFQQGIALFNKKPKKGVEFLQREGMLGSEPAEVASFLSRTEGLDKITIGDYLGEREDFSLKVMHAYVDAMDFTSLEFDTAIRIFLQGFRLPGEAQKIDRLMEKFAERFVKCNPGSFKAADVAYVLAYSVIMLNTDAHNPQVKNKMSKAAFLKNNRGINDGADLPEDFMGALYDRIVTNEIKMNKDEAAGGAAAQQDTGIAAPARALFNTLLGIMGGRGPAVSAGPSDAAIRATLDYLHQRAASATTVTVTEADAVRPLMEVVWAPLLGALSTMFDEYTDARLVTTCLAGFASATCLAAQTGMTHLRDVFLNALCNFTHLHSPGTMRHKNALAFKYMLRVAETVGDQLQERWVDVLRCISRWELLQQIASGMPTDAALFRQPEEKGLKAAAAALGQKLRNVANEIPGMPRSADLADSFFHPPTSTVGGGPGPGFPSSAVPGGLAAASAASSSSAAGTGPYTRSSTSSSVAGGAHDEATIKRVHIGGSAMFGHSGKGVHHGHHGAHHPHDPLSVPAEVINSVDSGDLNRVFLTSGQLNSEAIVEFVRALTAVSYDELRDARAPRVFSLTKIVEVAHFNMTRIRLVWSRIWAVLSEYFITVGCHSNLPLAMYAVDALRQLAMKFLERDELANYTFQNDFLRPFVVVMRQSQAVEIRELIIRCLSQMILARVTNVKSGWKSMFMVFTTAANDRDPMIVRLAFDTIEKIVREHFTHITETETTTFTDCVNCLIAFTNNPHSLDVALNSIAFLRFCAMKLAEGAIGDVNMLPEGTLPQSLQHHPLRVVAIDNNPEASTSFMRSGDGCADQGPSGGGTAGSSGGGGGGGMDSISRESSTEGLPGPQGLPEQPGTPQPGRVGPGGEPDGGDGDRGRANGAEASGRPPGTPASAFGAAAGQATAAAGTSVSAVRASEPGRTPLTTSASYAHRPLRFIDRDEHVYFWFPLLAGLSELTFDPRQEIRHSALEVLFDILRYHGGSFAQSFWVRIFDSVLLPIFDHVRAEVTDTTTFTSEKRRQQEEQWLYETCTRCLQHLVDLFVQFYDEAFTLLSRLLDLLRGFMNRSHQSLAAVGVAAFVRLAVNAGPIMNETCWEMVIAALLAILEETAPEVRDLITPPQRLVGAASALPAGVPMPSGGPQGSGSEITPVAPSSYGSAGSGGPGLGSSPPGGGMMGPPSVAGSGGSGSAAGARAFTLREGVGARRLAKFRCQAATQLLLVQGCSEIYAKAAQSLPPGAVRGLLDALAAMHRHAHAADMDMDLRRRLAVQQAEDRVAEDKAVADPPLLRLEVEAAAAYLSVNMAITAAASAPGASPDAAALARLTNAQERLVRLCLSTLSRYTLGVRHELHQQHHHPGGPGAPPDGASAAAAPPPPRDRPRLLGFLPGRGGGAPPPPPSMLPQPRYIVVGRTAGGAPVLMAPPAVEFASFSPLALSSLCALGELEEATFRKYVAELFPLLTQLIRADYAPADVHRALSSLFARRVQPMVLAVAGGGAGGAALLGLGGAAPGAAGLGGRAG</sequence>
<feature type="compositionally biased region" description="Low complexity" evidence="8">
    <location>
        <begin position="1702"/>
        <end position="1722"/>
    </location>
</feature>
<dbReference type="Pfam" id="PF16213">
    <property type="entry name" value="DCB"/>
    <property type="match status" value="1"/>
</dbReference>
<dbReference type="OrthoDB" id="430364at2759"/>
<feature type="region of interest" description="Disordered" evidence="8">
    <location>
        <begin position="1281"/>
        <end position="1342"/>
    </location>
</feature>
<dbReference type="Pfam" id="PF01369">
    <property type="entry name" value="Sec7"/>
    <property type="match status" value="1"/>
</dbReference>
<feature type="compositionally biased region" description="Low complexity" evidence="8">
    <location>
        <begin position="1752"/>
        <end position="1761"/>
    </location>
</feature>
<feature type="compositionally biased region" description="Low complexity" evidence="8">
    <location>
        <begin position="447"/>
        <end position="456"/>
    </location>
</feature>
<feature type="region of interest" description="Disordered" evidence="8">
    <location>
        <begin position="1660"/>
        <end position="1761"/>
    </location>
</feature>
<dbReference type="InterPro" id="IPR032629">
    <property type="entry name" value="DCB_dom"/>
</dbReference>
<evidence type="ECO:0000256" key="8">
    <source>
        <dbReference type="SAM" id="MobiDB-lite"/>
    </source>
</evidence>
<dbReference type="Gene3D" id="1.10.1000.11">
    <property type="entry name" value="Arf Nucleotide-binding Site Opener,domain 2"/>
    <property type="match status" value="1"/>
</dbReference>
<dbReference type="FunFam" id="1.10.1000.11:FF:000005">
    <property type="entry name" value="Brefeldin A-inhibited guanine nucleotide-exchange 1"/>
    <property type="match status" value="1"/>
</dbReference>
<evidence type="ECO:0000256" key="3">
    <source>
        <dbReference type="ARBA" id="ARBA00011738"/>
    </source>
</evidence>
<dbReference type="PANTHER" id="PTHR10663:SF375">
    <property type="entry name" value="LD29171P"/>
    <property type="match status" value="1"/>
</dbReference>
<dbReference type="CDD" id="cd00171">
    <property type="entry name" value="Sec7"/>
    <property type="match status" value="1"/>
</dbReference>
<dbReference type="RefSeq" id="XP_042921133.1">
    <property type="nucleotide sequence ID" value="XM_043065542.1"/>
</dbReference>
<evidence type="ECO:0000256" key="2">
    <source>
        <dbReference type="ARBA" id="ARBA00004514"/>
    </source>
</evidence>
<dbReference type="Gramene" id="PNW78792">
    <property type="protein sequence ID" value="PNW78792"/>
    <property type="gene ID" value="CHLRE_09g390319v5"/>
</dbReference>
<dbReference type="FunCoup" id="A0A2K3DE29">
    <property type="interactions" value="2397"/>
</dbReference>
<feature type="compositionally biased region" description="Polar residues" evidence="8">
    <location>
        <begin position="1329"/>
        <end position="1338"/>
    </location>
</feature>
<feature type="region of interest" description="Disordered" evidence="8">
    <location>
        <begin position="69"/>
        <end position="170"/>
    </location>
</feature>
<keyword evidence="5" id="KW-0963">Cytoplasm</keyword>
<feature type="compositionally biased region" description="Gly residues" evidence="8">
    <location>
        <begin position="1676"/>
        <end position="1693"/>
    </location>
</feature>
<feature type="region of interest" description="Disordered" evidence="8">
    <location>
        <begin position="434"/>
        <end position="478"/>
    </location>
</feature>
<evidence type="ECO:0000256" key="6">
    <source>
        <dbReference type="ARBA" id="ARBA00022927"/>
    </source>
</evidence>
<dbReference type="SUPFAM" id="SSF48371">
    <property type="entry name" value="ARM repeat"/>
    <property type="match status" value="1"/>
</dbReference>
<dbReference type="Proteomes" id="UP000006906">
    <property type="component" value="Chromosome 9"/>
</dbReference>
<dbReference type="InterPro" id="IPR015403">
    <property type="entry name" value="Mon2/Sec7/BIG1-like_HDS"/>
</dbReference>
<organism evidence="10 11">
    <name type="scientific">Chlamydomonas reinhardtii</name>
    <name type="common">Chlamydomonas smithii</name>
    <dbReference type="NCBI Taxonomy" id="3055"/>
    <lineage>
        <taxon>Eukaryota</taxon>
        <taxon>Viridiplantae</taxon>
        <taxon>Chlorophyta</taxon>
        <taxon>core chlorophytes</taxon>
        <taxon>Chlorophyceae</taxon>
        <taxon>CS clade</taxon>
        <taxon>Chlamydomonadales</taxon>
        <taxon>Chlamydomonadaceae</taxon>
        <taxon>Chlamydomonas</taxon>
    </lineage>
</organism>
<dbReference type="SUPFAM" id="SSF48425">
    <property type="entry name" value="Sec7 domain"/>
    <property type="match status" value="1"/>
</dbReference>
<dbReference type="STRING" id="3055.A0A2K3DE29"/>
<proteinExistence type="predicted"/>
<keyword evidence="11" id="KW-1185">Reference proteome</keyword>
<dbReference type="InterPro" id="IPR023394">
    <property type="entry name" value="Sec7_C_sf"/>
</dbReference>
<evidence type="ECO:0000256" key="7">
    <source>
        <dbReference type="ARBA" id="ARBA00023136"/>
    </source>
</evidence>
<comment type="subunit">
    <text evidence="3">Homodimer.</text>
</comment>
<evidence type="ECO:0000259" key="9">
    <source>
        <dbReference type="PROSITE" id="PS50190"/>
    </source>
</evidence>
<dbReference type="Pfam" id="PF12783">
    <property type="entry name" value="Sec7-like_HUS"/>
    <property type="match status" value="1"/>
</dbReference>
<dbReference type="KEGG" id="cre:CHLRE_09g390319v5"/>
<dbReference type="GO" id="GO:0016020">
    <property type="term" value="C:membrane"/>
    <property type="evidence" value="ECO:0007669"/>
    <property type="project" value="UniProtKB-SubCell"/>
</dbReference>
<feature type="region of interest" description="Disordered" evidence="8">
    <location>
        <begin position="2210"/>
        <end position="2261"/>
    </location>
</feature>